<evidence type="ECO:0000313" key="3">
    <source>
        <dbReference type="Proteomes" id="UP001250214"/>
    </source>
</evidence>
<protein>
    <submittedName>
        <fullName evidence="2">Uncharacterized protein</fullName>
    </submittedName>
</protein>
<feature type="region of interest" description="Disordered" evidence="1">
    <location>
        <begin position="1"/>
        <end position="34"/>
    </location>
</feature>
<sequence length="121" mass="13127">MPDVPTLPTPSIPEAWDKVDTSIDTEPPENLSEDQFDRHVETVTALLAAAGLQVRQRDYGDAGSLQIRTRSGDHSVELDLREDRGADWTLTADGEIPEGTPTQDIAARITRLLHAAEPAGS</sequence>
<name>A0ABU2H367_9ACTN</name>
<gene>
    <name evidence="2" type="ORF">RIF23_02055</name>
</gene>
<comment type="caution">
    <text evidence="2">The sequence shown here is derived from an EMBL/GenBank/DDBJ whole genome shotgun (WGS) entry which is preliminary data.</text>
</comment>
<evidence type="ECO:0000256" key="1">
    <source>
        <dbReference type="SAM" id="MobiDB-lite"/>
    </source>
</evidence>
<proteinExistence type="predicted"/>
<reference evidence="3" key="1">
    <citation type="submission" date="2023-07" db="EMBL/GenBank/DDBJ databases">
        <title>Novel species in the genus Lipingzhangella isolated from Sambhar Salt Lake.</title>
        <authorList>
            <person name="Jiya N."/>
            <person name="Kajale S."/>
            <person name="Sharma A."/>
        </authorList>
    </citation>
    <scope>NUCLEOTIDE SEQUENCE [LARGE SCALE GENOMIC DNA]</scope>
    <source>
        <strain evidence="3">LS1_29</strain>
    </source>
</reference>
<keyword evidence="3" id="KW-1185">Reference proteome</keyword>
<evidence type="ECO:0000313" key="2">
    <source>
        <dbReference type="EMBL" id="MDS1269074.1"/>
    </source>
</evidence>
<accession>A0ABU2H367</accession>
<dbReference type="EMBL" id="JAVLVT010000001">
    <property type="protein sequence ID" value="MDS1269074.1"/>
    <property type="molecule type" value="Genomic_DNA"/>
</dbReference>
<organism evidence="2 3">
    <name type="scientific">Lipingzhangella rawalii</name>
    <dbReference type="NCBI Taxonomy" id="2055835"/>
    <lineage>
        <taxon>Bacteria</taxon>
        <taxon>Bacillati</taxon>
        <taxon>Actinomycetota</taxon>
        <taxon>Actinomycetes</taxon>
        <taxon>Streptosporangiales</taxon>
        <taxon>Nocardiopsidaceae</taxon>
        <taxon>Lipingzhangella</taxon>
    </lineage>
</organism>
<dbReference type="Proteomes" id="UP001250214">
    <property type="component" value="Unassembled WGS sequence"/>
</dbReference>
<dbReference type="RefSeq" id="WP_310910588.1">
    <property type="nucleotide sequence ID" value="NZ_JAVLVT010000001.1"/>
</dbReference>
<feature type="compositionally biased region" description="Pro residues" evidence="1">
    <location>
        <begin position="1"/>
        <end position="11"/>
    </location>
</feature>